<protein>
    <recommendedName>
        <fullName evidence="4">Type II secretion system protein</fullName>
    </recommendedName>
</protein>
<sequence>MMNKSGINRKTHTQGFSLVEIILAVSILAMSITFTVGAVIFGQQSMAIAASRNRAVFIAEEGLEAVRNIRNRNFSNLSSGTYDVQINNNRWQLTTPGTQTDGFARTITIDDIDSDRKKVTSEVEWPQTLQRTGKVTLVTYLTNNQDSTGDITPEPASTCAQYCQSIGTYSTGTCRANTNQCRQNTEKYEPGGDTFCTGGPSADTCCCKP</sequence>
<evidence type="ECO:0000313" key="3">
    <source>
        <dbReference type="Proteomes" id="UP000034163"/>
    </source>
</evidence>
<reference evidence="2 3" key="1">
    <citation type="journal article" date="2015" name="Nature">
        <title>rRNA introns, odd ribosomes, and small enigmatic genomes across a large radiation of phyla.</title>
        <authorList>
            <person name="Brown C.T."/>
            <person name="Hug L.A."/>
            <person name="Thomas B.C."/>
            <person name="Sharon I."/>
            <person name="Castelle C.J."/>
            <person name="Singh A."/>
            <person name="Wilkins M.J."/>
            <person name="Williams K.H."/>
            <person name="Banfield J.F."/>
        </authorList>
    </citation>
    <scope>NUCLEOTIDE SEQUENCE [LARGE SCALE GENOMIC DNA]</scope>
</reference>
<dbReference type="Proteomes" id="UP000034163">
    <property type="component" value="Unassembled WGS sequence"/>
</dbReference>
<dbReference type="InterPro" id="IPR012902">
    <property type="entry name" value="N_methyl_site"/>
</dbReference>
<name>A0A0G0ZWR3_UNCKA</name>
<dbReference type="NCBIfam" id="TIGR02532">
    <property type="entry name" value="IV_pilin_GFxxxE"/>
    <property type="match status" value="1"/>
</dbReference>
<keyword evidence="1" id="KW-0472">Membrane</keyword>
<accession>A0A0G0ZWR3</accession>
<evidence type="ECO:0000313" key="2">
    <source>
        <dbReference type="EMBL" id="KKS17553.1"/>
    </source>
</evidence>
<organism evidence="2 3">
    <name type="scientific">candidate division WWE3 bacterium GW2011_GWB1_41_6</name>
    <dbReference type="NCBI Taxonomy" id="1619112"/>
    <lineage>
        <taxon>Bacteria</taxon>
        <taxon>Katanobacteria</taxon>
    </lineage>
</organism>
<keyword evidence="1" id="KW-1133">Transmembrane helix</keyword>
<keyword evidence="1" id="KW-0812">Transmembrane</keyword>
<feature type="transmembrane region" description="Helical" evidence="1">
    <location>
        <begin position="21"/>
        <end position="42"/>
    </location>
</feature>
<evidence type="ECO:0008006" key="4">
    <source>
        <dbReference type="Google" id="ProtNLM"/>
    </source>
</evidence>
<evidence type="ECO:0000256" key="1">
    <source>
        <dbReference type="SAM" id="Phobius"/>
    </source>
</evidence>
<gene>
    <name evidence="2" type="ORF">UU72_C0001G0037</name>
</gene>
<dbReference type="EMBL" id="LCBS01000001">
    <property type="protein sequence ID" value="KKS17553.1"/>
    <property type="molecule type" value="Genomic_DNA"/>
</dbReference>
<proteinExistence type="predicted"/>
<comment type="caution">
    <text evidence="2">The sequence shown here is derived from an EMBL/GenBank/DDBJ whole genome shotgun (WGS) entry which is preliminary data.</text>
</comment>
<dbReference type="AlphaFoldDB" id="A0A0G0ZWR3"/>